<reference evidence="7 8" key="1">
    <citation type="submission" date="2020-08" db="EMBL/GenBank/DDBJ databases">
        <title>Functional genomics of gut bacteria from endangered species of beetles.</title>
        <authorList>
            <person name="Carlos-Shanley C."/>
        </authorList>
    </citation>
    <scope>NUCLEOTIDE SEQUENCE [LARGE SCALE GENOMIC DNA]</scope>
    <source>
        <strain evidence="7 8">S00151</strain>
    </source>
</reference>
<feature type="transmembrane region" description="Helical" evidence="5">
    <location>
        <begin position="17"/>
        <end position="37"/>
    </location>
</feature>
<evidence type="ECO:0000256" key="1">
    <source>
        <dbReference type="ARBA" id="ARBA00004370"/>
    </source>
</evidence>
<feature type="domain" description="Fatty acid hydroxylase" evidence="6">
    <location>
        <begin position="107"/>
        <end position="241"/>
    </location>
</feature>
<gene>
    <name evidence="7" type="ORF">HNP38_003651</name>
</gene>
<dbReference type="EMBL" id="JACHLE010000011">
    <property type="protein sequence ID" value="MBB4808309.1"/>
    <property type="molecule type" value="Genomic_DNA"/>
</dbReference>
<evidence type="ECO:0000256" key="3">
    <source>
        <dbReference type="ARBA" id="ARBA00022989"/>
    </source>
</evidence>
<dbReference type="Pfam" id="PF04116">
    <property type="entry name" value="FA_hydroxylase"/>
    <property type="match status" value="1"/>
</dbReference>
<proteinExistence type="predicted"/>
<dbReference type="GO" id="GO:0016020">
    <property type="term" value="C:membrane"/>
    <property type="evidence" value="ECO:0007669"/>
    <property type="project" value="UniProtKB-SubCell"/>
</dbReference>
<evidence type="ECO:0000313" key="8">
    <source>
        <dbReference type="Proteomes" id="UP000592180"/>
    </source>
</evidence>
<sequence>MKQLFEELLSVFSLERAGIYLGVLFICLVLEIIFIGWENCSLKKIINLKSNTVKLDIFSYIFKVSNFIEILGFIFSFGLSYVIADILGMPKTNYLQEYIGNIFIQNIIFILILDFSLYWIHRFLHMFHFLWEIHKFHHSAEEMTIFTTARLHPLEIAINSIVFSIPIYLIGVPAESYIFFIIFTSWLGHIQHSNLSWNFGFIGKWLFISPNSHRIHHSTSKEHFNKNFGTVTPIWDRLFGTWYELEGESKKIEIGVSQDYHNLSSNIFRSYFLSFKGLFLKILNKNENIRTK</sequence>
<dbReference type="AlphaFoldDB" id="A0A840KFG2"/>
<evidence type="ECO:0000313" key="7">
    <source>
        <dbReference type="EMBL" id="MBB4808309.1"/>
    </source>
</evidence>
<evidence type="ECO:0000256" key="2">
    <source>
        <dbReference type="ARBA" id="ARBA00022692"/>
    </source>
</evidence>
<protein>
    <submittedName>
        <fullName evidence="7">Sterol desaturase/sphingolipid hydroxylase (Fatty acid hydroxylase superfamily)</fullName>
    </submittedName>
</protein>
<dbReference type="PANTHER" id="PTHR11863">
    <property type="entry name" value="STEROL DESATURASE"/>
    <property type="match status" value="1"/>
</dbReference>
<organism evidence="7 8">
    <name type="scientific">Chryseobacterium defluvii</name>
    <dbReference type="NCBI Taxonomy" id="160396"/>
    <lineage>
        <taxon>Bacteria</taxon>
        <taxon>Pseudomonadati</taxon>
        <taxon>Bacteroidota</taxon>
        <taxon>Flavobacteriia</taxon>
        <taxon>Flavobacteriales</taxon>
        <taxon>Weeksellaceae</taxon>
        <taxon>Chryseobacterium group</taxon>
        <taxon>Chryseobacterium</taxon>
    </lineage>
</organism>
<dbReference type="InterPro" id="IPR050307">
    <property type="entry name" value="Sterol_Desaturase_Related"/>
</dbReference>
<comment type="caution">
    <text evidence="7">The sequence shown here is derived from an EMBL/GenBank/DDBJ whole genome shotgun (WGS) entry which is preliminary data.</text>
</comment>
<name>A0A840KFG2_9FLAO</name>
<evidence type="ECO:0000256" key="4">
    <source>
        <dbReference type="ARBA" id="ARBA00023136"/>
    </source>
</evidence>
<accession>A0A840KFG2</accession>
<dbReference type="GO" id="GO:0005506">
    <property type="term" value="F:iron ion binding"/>
    <property type="evidence" value="ECO:0007669"/>
    <property type="project" value="InterPro"/>
</dbReference>
<dbReference type="RefSeq" id="WP_184192129.1">
    <property type="nucleotide sequence ID" value="NZ_JACHLE010000011.1"/>
</dbReference>
<feature type="transmembrane region" description="Helical" evidence="5">
    <location>
        <begin position="57"/>
        <end position="82"/>
    </location>
</feature>
<dbReference type="InterPro" id="IPR006694">
    <property type="entry name" value="Fatty_acid_hydroxylase"/>
</dbReference>
<dbReference type="GO" id="GO:0016491">
    <property type="term" value="F:oxidoreductase activity"/>
    <property type="evidence" value="ECO:0007669"/>
    <property type="project" value="InterPro"/>
</dbReference>
<keyword evidence="3 5" id="KW-1133">Transmembrane helix</keyword>
<keyword evidence="8" id="KW-1185">Reference proteome</keyword>
<keyword evidence="2 5" id="KW-0812">Transmembrane</keyword>
<evidence type="ECO:0000259" key="6">
    <source>
        <dbReference type="Pfam" id="PF04116"/>
    </source>
</evidence>
<feature type="transmembrane region" description="Helical" evidence="5">
    <location>
        <begin position="102"/>
        <end position="120"/>
    </location>
</feature>
<dbReference type="Proteomes" id="UP000592180">
    <property type="component" value="Unassembled WGS sequence"/>
</dbReference>
<dbReference type="GO" id="GO:0008610">
    <property type="term" value="P:lipid biosynthetic process"/>
    <property type="evidence" value="ECO:0007669"/>
    <property type="project" value="InterPro"/>
</dbReference>
<keyword evidence="4 5" id="KW-0472">Membrane</keyword>
<comment type="subcellular location">
    <subcellularLocation>
        <location evidence="1">Membrane</location>
    </subcellularLocation>
</comment>
<evidence type="ECO:0000256" key="5">
    <source>
        <dbReference type="SAM" id="Phobius"/>
    </source>
</evidence>